<evidence type="ECO:0000313" key="2">
    <source>
        <dbReference type="Proteomes" id="UP001162992"/>
    </source>
</evidence>
<accession>A0ACC2BFH9</accession>
<sequence>MPILFCCETAQILLPMLGFSAPVNGLLLPVATSGFCSQKLLRNSSSYCQISSALGLSPQRSRAPCSCFGKSFSGAVEGGEVLLKRQQIQDVEDHLWTYEEVSEHEKNGDYGLWSVIIPTYNRLPILRKCLRALEEQIEFEQAGIKAYEVVVVDDGSIDGTIEYLLGGRDETTWSAEYDGLEWRIGEDQPPVQSKRFPHVKLLRQQHAGATKARNLGFKHALGSIIVFIDSDLVVTKRFLKAHAEALKAAHVEDNDDRAFTYGRVVNTDNFESPESEAFKITDHSAAFFATGNVAICRRRLVEAAKLLGNQKGGPFDAEFSEYGWEDLELGVRLRQGGSRRKLAPDAVGYHWHPSFTCEQLPRLIEQEKQRGRNGVRFYCKHPRLNVRLMTQLTPFHEGLWFLLTFGGLLNERTMEPLLQFLVAAGRPRLASALISPILNWNTVQASKEELKHLNMKRLDS</sequence>
<organism evidence="1 2">
    <name type="scientific">Diphasiastrum complanatum</name>
    <name type="common">Issler's clubmoss</name>
    <name type="synonym">Lycopodium complanatum</name>
    <dbReference type="NCBI Taxonomy" id="34168"/>
    <lineage>
        <taxon>Eukaryota</taxon>
        <taxon>Viridiplantae</taxon>
        <taxon>Streptophyta</taxon>
        <taxon>Embryophyta</taxon>
        <taxon>Tracheophyta</taxon>
        <taxon>Lycopodiopsida</taxon>
        <taxon>Lycopodiales</taxon>
        <taxon>Lycopodiaceae</taxon>
        <taxon>Lycopodioideae</taxon>
        <taxon>Diphasiastrum</taxon>
    </lineage>
</organism>
<reference evidence="2" key="1">
    <citation type="journal article" date="2024" name="Proc. Natl. Acad. Sci. U.S.A.">
        <title>Extraordinary preservation of gene collinearity over three hundred million years revealed in homosporous lycophytes.</title>
        <authorList>
            <person name="Li C."/>
            <person name="Wickell D."/>
            <person name="Kuo L.Y."/>
            <person name="Chen X."/>
            <person name="Nie B."/>
            <person name="Liao X."/>
            <person name="Peng D."/>
            <person name="Ji J."/>
            <person name="Jenkins J."/>
            <person name="Williams M."/>
            <person name="Shu S."/>
            <person name="Plott C."/>
            <person name="Barry K."/>
            <person name="Rajasekar S."/>
            <person name="Grimwood J."/>
            <person name="Han X."/>
            <person name="Sun S."/>
            <person name="Hou Z."/>
            <person name="He W."/>
            <person name="Dai G."/>
            <person name="Sun C."/>
            <person name="Schmutz J."/>
            <person name="Leebens-Mack J.H."/>
            <person name="Li F.W."/>
            <person name="Wang L."/>
        </authorList>
    </citation>
    <scope>NUCLEOTIDE SEQUENCE [LARGE SCALE GENOMIC DNA]</scope>
    <source>
        <strain evidence="2">cv. PW_Plant_1</strain>
    </source>
</reference>
<protein>
    <submittedName>
        <fullName evidence="1">Uncharacterized protein</fullName>
    </submittedName>
</protein>
<dbReference type="EMBL" id="CM055106">
    <property type="protein sequence ID" value="KAJ7528500.1"/>
    <property type="molecule type" value="Genomic_DNA"/>
</dbReference>
<gene>
    <name evidence="1" type="ORF">O6H91_15G005700</name>
</gene>
<dbReference type="Proteomes" id="UP001162992">
    <property type="component" value="Chromosome 15"/>
</dbReference>
<evidence type="ECO:0000313" key="1">
    <source>
        <dbReference type="EMBL" id="KAJ7528500.1"/>
    </source>
</evidence>
<name>A0ACC2BFH9_DIPCM</name>
<comment type="caution">
    <text evidence="1">The sequence shown here is derived from an EMBL/GenBank/DDBJ whole genome shotgun (WGS) entry which is preliminary data.</text>
</comment>
<proteinExistence type="predicted"/>
<keyword evidence="2" id="KW-1185">Reference proteome</keyword>